<sequence length="811" mass="85737">MTKSLRVDAAPMLVMPFLAPFGAPFFSTAIDAVNPQLAVDHGHVVLAHLAGTDRVVDGVGAFAQDLDQLFIAVQAGAVEVAQAEAGHRCLGDDLAGHAVPLEQGLDVVVVVQQAHAADALGAQHADVTAEAVAPVQLTVVVIDRADHRVQLDIRSSEGRVGLQECTGFGAVAGQRAATVAQVIIGRLAHLQAARQGHAKQRGIAALVAQHHIGVIAQVLAHPRQLMPDGDTLGFELGSRADPREHQQMRAAEGPCGQQHFLARLQVYPSSLDQRLHASGAFALEHDAFDMGVGQHREVTALAHRFQECGGRAPAPAIADGHVVIADTLLPGTVEVFVENVSCTQGRLDEGFGDDMAMRGADVKLAFAAVVVVVTAMVHLALAKVGQHIVERPAFVTQRVPVVVIVVMAADVDHAIDRAAAAQHLAARLVAMATAQASLRSGLERPVDMPCRQDRGHADGGVDQRRAVFRARFDQAHGDAGVGAQAIGKDAAGGACAYDQRRRAGGLAVPGGVLVDETGNVALRRLGLRQGGDHLEHMGQALPDLQVNRHAGRRGLGGGAHRVIQQHLGAAYLEQQRRQAIEAAEQRRYCRLPVGFGRGIEAANADGEGRGEDRIMARIVQGTRAAEGEQRKRQVATGGVAGDDDVAGLEALSLQPAVGVERFVKRGWEWVLGGQAVVQHQCPGLQWPAPARDHRGVDLRGVGNEGAAMDVQQYPFRPAMGRRQPLGGDAIAVHVGAVYIGRECLGRLAIEPFELPAQLADVDAQAMAGLHQQAQGQVEQAVLPAALGWVDFAGMKLRVHDTTSCWLGVGQW</sequence>
<dbReference type="AlphaFoldDB" id="A0A2A2KEV0"/>
<dbReference type="EMBL" id="LIAE01008799">
    <property type="protein sequence ID" value="PAV72392.1"/>
    <property type="molecule type" value="Genomic_DNA"/>
</dbReference>
<proteinExistence type="predicted"/>
<evidence type="ECO:0000313" key="1">
    <source>
        <dbReference type="EMBL" id="PAV72392.1"/>
    </source>
</evidence>
<protein>
    <submittedName>
        <fullName evidence="1">Uncharacterized protein</fullName>
    </submittedName>
</protein>
<name>A0A2A2KEV0_9BILA</name>
<comment type="caution">
    <text evidence="1">The sequence shown here is derived from an EMBL/GenBank/DDBJ whole genome shotgun (WGS) entry which is preliminary data.</text>
</comment>
<gene>
    <name evidence="1" type="ORF">WR25_15959</name>
</gene>
<organism evidence="1 2">
    <name type="scientific">Diploscapter pachys</name>
    <dbReference type="NCBI Taxonomy" id="2018661"/>
    <lineage>
        <taxon>Eukaryota</taxon>
        <taxon>Metazoa</taxon>
        <taxon>Ecdysozoa</taxon>
        <taxon>Nematoda</taxon>
        <taxon>Chromadorea</taxon>
        <taxon>Rhabditida</taxon>
        <taxon>Rhabditina</taxon>
        <taxon>Rhabditomorpha</taxon>
        <taxon>Rhabditoidea</taxon>
        <taxon>Rhabditidae</taxon>
        <taxon>Diploscapter</taxon>
    </lineage>
</organism>
<evidence type="ECO:0000313" key="2">
    <source>
        <dbReference type="Proteomes" id="UP000218231"/>
    </source>
</evidence>
<keyword evidence="2" id="KW-1185">Reference proteome</keyword>
<reference evidence="1 2" key="1">
    <citation type="journal article" date="2017" name="Curr. Biol.">
        <title>Genome architecture and evolution of a unichromosomal asexual nematode.</title>
        <authorList>
            <person name="Fradin H."/>
            <person name="Zegar C."/>
            <person name="Gutwein M."/>
            <person name="Lucas J."/>
            <person name="Kovtun M."/>
            <person name="Corcoran D."/>
            <person name="Baugh L.R."/>
            <person name="Kiontke K."/>
            <person name="Gunsalus K."/>
            <person name="Fitch D.H."/>
            <person name="Piano F."/>
        </authorList>
    </citation>
    <scope>NUCLEOTIDE SEQUENCE [LARGE SCALE GENOMIC DNA]</scope>
    <source>
        <strain evidence="1">PF1309</strain>
    </source>
</reference>
<accession>A0A2A2KEV0</accession>
<dbReference type="Proteomes" id="UP000218231">
    <property type="component" value="Unassembled WGS sequence"/>
</dbReference>